<name>A0A1Y1T5E6_9FLAO</name>
<comment type="caution">
    <text evidence="1">The sequence shown here is derived from an EMBL/GenBank/DDBJ whole genome shotgun (WGS) entry which is preliminary data.</text>
</comment>
<evidence type="ECO:0000313" key="1">
    <source>
        <dbReference type="EMBL" id="ORL45834.1"/>
    </source>
</evidence>
<reference evidence="1 2" key="1">
    <citation type="submission" date="2013-04" db="EMBL/GenBank/DDBJ databases">
        <title>Zunongwangia sp. 22II14-10F7 Genome Sequencing.</title>
        <authorList>
            <person name="Lai Q."/>
            <person name="Shao Z."/>
        </authorList>
    </citation>
    <scope>NUCLEOTIDE SEQUENCE [LARGE SCALE GENOMIC DNA]</scope>
    <source>
        <strain evidence="1 2">22II14-10F7</strain>
    </source>
</reference>
<sequence>MLFNCFVPLELTAKHFIMKKTFLPLLLALSIISCKNSEGGNSDAEMTSETTEVASSEAKDGIGNTIAMANGLDKFKDATEVEFTFNVKVNDTVRSSRHWKWNTKTNEISLTEGDITQSYTKNDSIPEDKVSIDQKFINDSYWLLFPYQLVWSDAKLTEEKEVAAPISGDTLTKLEVAYSADGGYTPGDTYDIYYGEDHMIEEWVYKAAGGDRQMATTWEDYEEFMGIPIAKMHKSEDGSFQLYFTDIVIK</sequence>
<dbReference type="AlphaFoldDB" id="A0A1Y1T5E6"/>
<dbReference type="Proteomes" id="UP000192746">
    <property type="component" value="Unassembled WGS sequence"/>
</dbReference>
<dbReference type="EMBL" id="ARYN01000007">
    <property type="protein sequence ID" value="ORL45834.1"/>
    <property type="molecule type" value="Genomic_DNA"/>
</dbReference>
<protein>
    <submittedName>
        <fullName evidence="1">Uncharacterized protein</fullName>
    </submittedName>
</protein>
<evidence type="ECO:0000313" key="2">
    <source>
        <dbReference type="Proteomes" id="UP000192746"/>
    </source>
</evidence>
<accession>A0A1Y1T5E6</accession>
<dbReference type="STRING" id="1185767.IIF7_09285"/>
<organism evidence="1 2">
    <name type="scientific">Zunongwangia atlantica 22II14-10F7</name>
    <dbReference type="NCBI Taxonomy" id="1185767"/>
    <lineage>
        <taxon>Bacteria</taxon>
        <taxon>Pseudomonadati</taxon>
        <taxon>Bacteroidota</taxon>
        <taxon>Flavobacteriia</taxon>
        <taxon>Flavobacteriales</taxon>
        <taxon>Flavobacteriaceae</taxon>
        <taxon>Zunongwangia</taxon>
    </lineage>
</organism>
<proteinExistence type="predicted"/>
<gene>
    <name evidence="1" type="ORF">IIF7_09285</name>
</gene>
<keyword evidence="2" id="KW-1185">Reference proteome</keyword>